<evidence type="ECO:0000256" key="2">
    <source>
        <dbReference type="ARBA" id="ARBA00012438"/>
    </source>
</evidence>
<dbReference type="FunFam" id="1.10.287.130:FF:000158">
    <property type="entry name" value="Hybrid sensor histidine kinase/response regulator"/>
    <property type="match status" value="1"/>
</dbReference>
<dbReference type="SUPFAM" id="SSF55785">
    <property type="entry name" value="PYP-like sensor domain (PAS domain)"/>
    <property type="match status" value="1"/>
</dbReference>
<name>A0A4R6RGQ0_9HYPH</name>
<evidence type="ECO:0000256" key="5">
    <source>
        <dbReference type="PROSITE-ProRule" id="PRU00169"/>
    </source>
</evidence>
<proteinExistence type="predicted"/>
<sequence>MAGAPLLDRLHLPFGARTAMAAVGAVAAMALLALALLAARRGATAEAMVVASVFALVLSATAFVLGRGTSRGVAMGASTEAASVEAGAASLDESADLVVRFDRHGRIVEASHAVGSLFGGDAAALVGVVRGVFAAALVDGELAAVAEARTRIGRPPLVHWQAIRAQLVGRRPEAGDGDARTGGVELAGDVRIVTAAGMRWYAFMERPDGRGDGRVLVGRDVTDRKAIEAALSEARDQAEAASAAKSRFLAMVSHEIRTPLNGILGMTGLLMQTPLTQEQRTYARAVETSGEALLILIEDLLDFSKIEADRLDLQVRPVALDEIVEELVELLAPRAAAKGIELAAYVDPRLPRSVVADPIRLKQVLFNLTGNGIKFTAEGGVAVEVGPVSGDAPDVPGHAVRFMVRDTGIGIAPEDRERIFREFEQADPGPTRSYGGTGLGLAIARRLVRLMGGDVSVEGAPGAGTCFSFVIPLPASEAADISGGSSGEPAYVPPEASGDVPLVGARAAQAALFARIGHARGRRPVVPDAWAGDAVLAGRRILVVSNALIEGPLLVRRLYDAGAEATLVAPRDLEAALVDAARHHAVVVDAAAGDAFALLDRVRAVSQLPAGVLIDPRQRPLLPDLSAAGYGAYLVKPVRARSLVLIVRTLLGEVGFDAAEAAVREPTPRRSAAARRTVLLCDDNEINALLGRGLLEKLGHAVTVTTDGRRAVALVEASLAGEVAPFDLVLMDLHMPEMDGREAARRIRAVYERAGMASARIVAVTADLHAEPDASDAASLFDGWLSKPIDPAALREAAAEL</sequence>
<dbReference type="Gene3D" id="3.30.450.20">
    <property type="entry name" value="PAS domain"/>
    <property type="match status" value="1"/>
</dbReference>
<dbReference type="SUPFAM" id="SSF55874">
    <property type="entry name" value="ATPase domain of HSP90 chaperone/DNA topoisomerase II/histidine kinase"/>
    <property type="match status" value="1"/>
</dbReference>
<dbReference type="InterPro" id="IPR003594">
    <property type="entry name" value="HATPase_dom"/>
</dbReference>
<keyword evidence="6" id="KW-0472">Membrane</keyword>
<dbReference type="FunFam" id="3.30.565.10:FF:000078">
    <property type="entry name" value="Two-component sensor histidine kinase"/>
    <property type="match status" value="1"/>
</dbReference>
<dbReference type="InterPro" id="IPR003661">
    <property type="entry name" value="HisK_dim/P_dom"/>
</dbReference>
<dbReference type="SUPFAM" id="SSF52172">
    <property type="entry name" value="CheY-like"/>
    <property type="match status" value="2"/>
</dbReference>
<dbReference type="EMBL" id="SNXY01000007">
    <property type="protein sequence ID" value="TDP84977.1"/>
    <property type="molecule type" value="Genomic_DNA"/>
</dbReference>
<dbReference type="InterPro" id="IPR001789">
    <property type="entry name" value="Sig_transdc_resp-reg_receiver"/>
</dbReference>
<dbReference type="CDD" id="cd17546">
    <property type="entry name" value="REC_hyHK_CKI1_RcsC-like"/>
    <property type="match status" value="1"/>
</dbReference>
<gene>
    <name evidence="9" type="ORF">EDD54_1822</name>
</gene>
<evidence type="ECO:0000313" key="9">
    <source>
        <dbReference type="EMBL" id="TDP84977.1"/>
    </source>
</evidence>
<dbReference type="SUPFAM" id="SSF47384">
    <property type="entry name" value="Homodimeric domain of signal transducing histidine kinase"/>
    <property type="match status" value="1"/>
</dbReference>
<dbReference type="PANTHER" id="PTHR45339">
    <property type="entry name" value="HYBRID SIGNAL TRANSDUCTION HISTIDINE KINASE J"/>
    <property type="match status" value="1"/>
</dbReference>
<dbReference type="Pfam" id="PF00512">
    <property type="entry name" value="HisKA"/>
    <property type="match status" value="1"/>
</dbReference>
<keyword evidence="10" id="KW-1185">Reference proteome</keyword>
<evidence type="ECO:0000256" key="6">
    <source>
        <dbReference type="SAM" id="Phobius"/>
    </source>
</evidence>
<dbReference type="CDD" id="cd00082">
    <property type="entry name" value="HisKA"/>
    <property type="match status" value="1"/>
</dbReference>
<feature type="transmembrane region" description="Helical" evidence="6">
    <location>
        <begin position="46"/>
        <end position="65"/>
    </location>
</feature>
<evidence type="ECO:0000256" key="1">
    <source>
        <dbReference type="ARBA" id="ARBA00000085"/>
    </source>
</evidence>
<feature type="transmembrane region" description="Helical" evidence="6">
    <location>
        <begin position="20"/>
        <end position="39"/>
    </location>
</feature>
<comment type="caution">
    <text evidence="9">The sequence shown here is derived from an EMBL/GenBank/DDBJ whole genome shotgun (WGS) entry which is preliminary data.</text>
</comment>
<dbReference type="InterPro" id="IPR011006">
    <property type="entry name" value="CheY-like_superfamily"/>
</dbReference>
<organism evidence="9 10">
    <name type="scientific">Oharaeibacter diazotrophicus</name>
    <dbReference type="NCBI Taxonomy" id="1920512"/>
    <lineage>
        <taxon>Bacteria</taxon>
        <taxon>Pseudomonadati</taxon>
        <taxon>Pseudomonadota</taxon>
        <taxon>Alphaproteobacteria</taxon>
        <taxon>Hyphomicrobiales</taxon>
        <taxon>Pleomorphomonadaceae</taxon>
        <taxon>Oharaeibacter</taxon>
    </lineage>
</organism>
<dbReference type="PROSITE" id="PS50109">
    <property type="entry name" value="HIS_KIN"/>
    <property type="match status" value="1"/>
</dbReference>
<dbReference type="SMART" id="SM00448">
    <property type="entry name" value="REC"/>
    <property type="match status" value="1"/>
</dbReference>
<keyword evidence="6" id="KW-0812">Transmembrane</keyword>
<feature type="domain" description="Histidine kinase" evidence="7">
    <location>
        <begin position="251"/>
        <end position="475"/>
    </location>
</feature>
<dbReference type="Proteomes" id="UP000294547">
    <property type="component" value="Unassembled WGS sequence"/>
</dbReference>
<dbReference type="CDD" id="cd16922">
    <property type="entry name" value="HATPase_EvgS-ArcB-TorS-like"/>
    <property type="match status" value="1"/>
</dbReference>
<dbReference type="InterPro" id="IPR035965">
    <property type="entry name" value="PAS-like_dom_sf"/>
</dbReference>
<keyword evidence="9" id="KW-0418">Kinase</keyword>
<dbReference type="GO" id="GO:0000155">
    <property type="term" value="F:phosphorelay sensor kinase activity"/>
    <property type="evidence" value="ECO:0007669"/>
    <property type="project" value="InterPro"/>
</dbReference>
<feature type="modified residue" description="4-aspartylphosphate" evidence="5">
    <location>
        <position position="732"/>
    </location>
</feature>
<dbReference type="AlphaFoldDB" id="A0A4R6RGQ0"/>
<dbReference type="Gene3D" id="3.40.50.2300">
    <property type="match status" value="1"/>
</dbReference>
<accession>A0A4R6RGQ0</accession>
<dbReference type="InterPro" id="IPR036890">
    <property type="entry name" value="HATPase_C_sf"/>
</dbReference>
<dbReference type="Pfam" id="PF00072">
    <property type="entry name" value="Response_reg"/>
    <property type="match status" value="1"/>
</dbReference>
<dbReference type="InterPro" id="IPR004358">
    <property type="entry name" value="Sig_transdc_His_kin-like_C"/>
</dbReference>
<keyword evidence="3 5" id="KW-0597">Phosphoprotein</keyword>
<evidence type="ECO:0000259" key="7">
    <source>
        <dbReference type="PROSITE" id="PS50109"/>
    </source>
</evidence>
<dbReference type="PANTHER" id="PTHR45339:SF1">
    <property type="entry name" value="HYBRID SIGNAL TRANSDUCTION HISTIDINE KINASE J"/>
    <property type="match status" value="1"/>
</dbReference>
<evidence type="ECO:0000313" key="10">
    <source>
        <dbReference type="Proteomes" id="UP000294547"/>
    </source>
</evidence>
<dbReference type="Gene3D" id="1.10.287.130">
    <property type="match status" value="1"/>
</dbReference>
<evidence type="ECO:0000256" key="3">
    <source>
        <dbReference type="ARBA" id="ARBA00022553"/>
    </source>
</evidence>
<keyword evidence="9" id="KW-0808">Transferase</keyword>
<dbReference type="PROSITE" id="PS50110">
    <property type="entry name" value="RESPONSE_REGULATORY"/>
    <property type="match status" value="1"/>
</dbReference>
<reference evidence="9 10" key="1">
    <citation type="submission" date="2019-03" db="EMBL/GenBank/DDBJ databases">
        <title>Genomic Encyclopedia of Type Strains, Phase IV (KMG-IV): sequencing the most valuable type-strain genomes for metagenomic binning, comparative biology and taxonomic classification.</title>
        <authorList>
            <person name="Goeker M."/>
        </authorList>
    </citation>
    <scope>NUCLEOTIDE SEQUENCE [LARGE SCALE GENOMIC DNA]</scope>
    <source>
        <strain evidence="9 10">DSM 102969</strain>
    </source>
</reference>
<feature type="domain" description="Response regulatory" evidence="8">
    <location>
        <begin position="677"/>
        <end position="801"/>
    </location>
</feature>
<keyword evidence="6" id="KW-1133">Transmembrane helix</keyword>
<keyword evidence="4" id="KW-0902">Two-component regulatory system</keyword>
<dbReference type="Gene3D" id="3.30.565.10">
    <property type="entry name" value="Histidine kinase-like ATPase, C-terminal domain"/>
    <property type="match status" value="1"/>
</dbReference>
<protein>
    <recommendedName>
        <fullName evidence="2">histidine kinase</fullName>
        <ecNumber evidence="2">2.7.13.3</ecNumber>
    </recommendedName>
</protein>
<dbReference type="SMART" id="SM00388">
    <property type="entry name" value="HisKA"/>
    <property type="match status" value="1"/>
</dbReference>
<dbReference type="PRINTS" id="PR00344">
    <property type="entry name" value="BCTRLSENSOR"/>
</dbReference>
<dbReference type="InterPro" id="IPR005467">
    <property type="entry name" value="His_kinase_dom"/>
</dbReference>
<evidence type="ECO:0000259" key="8">
    <source>
        <dbReference type="PROSITE" id="PS50110"/>
    </source>
</evidence>
<dbReference type="Pfam" id="PF02518">
    <property type="entry name" value="HATPase_c"/>
    <property type="match status" value="1"/>
</dbReference>
<evidence type="ECO:0000256" key="4">
    <source>
        <dbReference type="ARBA" id="ARBA00023012"/>
    </source>
</evidence>
<dbReference type="InterPro" id="IPR036097">
    <property type="entry name" value="HisK_dim/P_sf"/>
</dbReference>
<comment type="catalytic activity">
    <reaction evidence="1">
        <text>ATP + protein L-histidine = ADP + protein N-phospho-L-histidine.</text>
        <dbReference type="EC" id="2.7.13.3"/>
    </reaction>
</comment>
<dbReference type="EC" id="2.7.13.3" evidence="2"/>
<dbReference type="SMART" id="SM00387">
    <property type="entry name" value="HATPase_c"/>
    <property type="match status" value="1"/>
</dbReference>